<protein>
    <submittedName>
        <fullName evidence="2">Uncharacterized protein</fullName>
    </submittedName>
</protein>
<keyword evidence="3" id="KW-1185">Reference proteome</keyword>
<dbReference type="EMBL" id="FNPI01000029">
    <property type="protein sequence ID" value="SDZ67154.1"/>
    <property type="molecule type" value="Genomic_DNA"/>
</dbReference>
<organism evidence="2 3">
    <name type="scientific">Evansella caseinilytica</name>
    <dbReference type="NCBI Taxonomy" id="1503961"/>
    <lineage>
        <taxon>Bacteria</taxon>
        <taxon>Bacillati</taxon>
        <taxon>Bacillota</taxon>
        <taxon>Bacilli</taxon>
        <taxon>Bacillales</taxon>
        <taxon>Bacillaceae</taxon>
        <taxon>Evansella</taxon>
    </lineage>
</organism>
<name>A0A1H3UXJ5_9BACI</name>
<dbReference type="Proteomes" id="UP000198935">
    <property type="component" value="Unassembled WGS sequence"/>
</dbReference>
<keyword evidence="1" id="KW-1133">Transmembrane helix</keyword>
<proteinExistence type="predicted"/>
<keyword evidence="1" id="KW-0472">Membrane</keyword>
<accession>A0A1H3UXJ5</accession>
<evidence type="ECO:0000256" key="1">
    <source>
        <dbReference type="SAM" id="Phobius"/>
    </source>
</evidence>
<sequence>MGLVAIIAAVTQPSPAFHNPGHIRLWNESPLRNFDPHLVTILLLFIIVFGIGYWVHFKRKEMKNEGLIDDKDEKHFQELAAKKNILLNKILQAEEDLEAGKMTQEEFAEKTSAYKKYLQQVKKELNKYLE</sequence>
<dbReference type="OrthoDB" id="1797693at2"/>
<dbReference type="STRING" id="1503961.SAMN05421736_12916"/>
<reference evidence="3" key="1">
    <citation type="submission" date="2016-10" db="EMBL/GenBank/DDBJ databases">
        <authorList>
            <person name="Varghese N."/>
            <person name="Submissions S."/>
        </authorList>
    </citation>
    <scope>NUCLEOTIDE SEQUENCE [LARGE SCALE GENOMIC DNA]</scope>
    <source>
        <strain evidence="3">SP</strain>
    </source>
</reference>
<gene>
    <name evidence="2" type="ORF">SAMN05421736_12916</name>
</gene>
<keyword evidence="1" id="KW-0812">Transmembrane</keyword>
<feature type="transmembrane region" description="Helical" evidence="1">
    <location>
        <begin position="36"/>
        <end position="55"/>
    </location>
</feature>
<dbReference type="AlphaFoldDB" id="A0A1H3UXJ5"/>
<evidence type="ECO:0000313" key="3">
    <source>
        <dbReference type="Proteomes" id="UP000198935"/>
    </source>
</evidence>
<evidence type="ECO:0000313" key="2">
    <source>
        <dbReference type="EMBL" id="SDZ67154.1"/>
    </source>
</evidence>